<dbReference type="GO" id="GO:0000271">
    <property type="term" value="P:polysaccharide biosynthetic process"/>
    <property type="evidence" value="ECO:0007669"/>
    <property type="project" value="TreeGrafter"/>
</dbReference>
<accession>A0A1G1W307</accession>
<dbReference type="Pfam" id="PF01041">
    <property type="entry name" value="DegT_DnrJ_EryC1"/>
    <property type="match status" value="1"/>
</dbReference>
<dbReference type="PANTHER" id="PTHR30244:SF34">
    <property type="entry name" value="DTDP-4-AMINO-4,6-DIDEOXYGALACTOSE TRANSAMINASE"/>
    <property type="match status" value="1"/>
</dbReference>
<proteinExistence type="inferred from homology"/>
<comment type="caution">
    <text evidence="4">The sequence shown here is derived from an EMBL/GenBank/DDBJ whole genome shotgun (WGS) entry which is preliminary data.</text>
</comment>
<sequence>MAQPIVLTKPSLSSKEKKYLLQALEAPLQHRHWAGDGPFTRKCTALLEKRLDANKVLLTTSATHALDLAALLLNLGVGDEVIVPSFAFSSTVNCFMLTGAKPVFVDIREDTLNIDEALIEENITRRTRAIIPIHYAGVSCNMKRINAIAKAHKLMVVEDAAQAVNARYQDRFLGTIGDLGIYSFHESKNYSCGEGGALVINNRRFEERAEILREKGTNRSKYFRGEVNKYTWVDIGSSYLPSDLLAAILYAQLERLSAIQRRRKFLYRRYEQNLSMLAQGGKLRLPTIPPDCQSNYHIFYILLSTEKVRNNLMNILKSQGILAVFHYIPLHLSPMGIKLGYQKGDLRRTEEFSGRLLRLPLYPDLTTKQQDLVIRSIQRFFRQ</sequence>
<dbReference type="PIRSF" id="PIRSF000390">
    <property type="entry name" value="PLP_StrS"/>
    <property type="match status" value="1"/>
</dbReference>
<keyword evidence="2 3" id="KW-0663">Pyridoxal phosphate</keyword>
<dbReference type="AlphaFoldDB" id="A0A1G1W307"/>
<protein>
    <submittedName>
        <fullName evidence="4">dTDP-4-amino-4,6-dideoxygalactose transaminase</fullName>
    </submittedName>
</protein>
<dbReference type="SUPFAM" id="SSF53383">
    <property type="entry name" value="PLP-dependent transferases"/>
    <property type="match status" value="1"/>
</dbReference>
<dbReference type="InterPro" id="IPR015422">
    <property type="entry name" value="PyrdxlP-dep_Trfase_small"/>
</dbReference>
<evidence type="ECO:0000256" key="3">
    <source>
        <dbReference type="RuleBase" id="RU004508"/>
    </source>
</evidence>
<dbReference type="GO" id="GO:0019180">
    <property type="term" value="F:dTDP-4-amino-4,6-dideoxygalactose transaminase activity"/>
    <property type="evidence" value="ECO:0007669"/>
    <property type="project" value="TreeGrafter"/>
</dbReference>
<dbReference type="NCBIfam" id="NF008687">
    <property type="entry name" value="PRK11706.1"/>
    <property type="match status" value="1"/>
</dbReference>
<feature type="active site" description="Proton acceptor" evidence="1">
    <location>
        <position position="188"/>
    </location>
</feature>
<dbReference type="InterPro" id="IPR000653">
    <property type="entry name" value="DegT/StrS_aminotransferase"/>
</dbReference>
<comment type="similarity">
    <text evidence="3">Belongs to the DegT/DnrJ/EryC1 family.</text>
</comment>
<gene>
    <name evidence="4" type="ORF">A3A65_02930</name>
</gene>
<feature type="modified residue" description="N6-(pyridoxal phosphate)lysine" evidence="2">
    <location>
        <position position="188"/>
    </location>
</feature>
<dbReference type="InterPro" id="IPR015421">
    <property type="entry name" value="PyrdxlP-dep_Trfase_major"/>
</dbReference>
<dbReference type="InterPro" id="IPR012749">
    <property type="entry name" value="WecE-like"/>
</dbReference>
<evidence type="ECO:0000256" key="2">
    <source>
        <dbReference type="PIRSR" id="PIRSR000390-2"/>
    </source>
</evidence>
<reference evidence="4 5" key="1">
    <citation type="journal article" date="2016" name="Nat. Commun.">
        <title>Thousands of microbial genomes shed light on interconnected biogeochemical processes in an aquifer system.</title>
        <authorList>
            <person name="Anantharaman K."/>
            <person name="Brown C.T."/>
            <person name="Hug L.A."/>
            <person name="Sharon I."/>
            <person name="Castelle C.J."/>
            <person name="Probst A.J."/>
            <person name="Thomas B.C."/>
            <person name="Singh A."/>
            <person name="Wilkins M.J."/>
            <person name="Karaoz U."/>
            <person name="Brodie E.L."/>
            <person name="Williams K.H."/>
            <person name="Hubbard S.S."/>
            <person name="Banfield J.F."/>
        </authorList>
    </citation>
    <scope>NUCLEOTIDE SEQUENCE [LARGE SCALE GENOMIC DNA]</scope>
</reference>
<dbReference type="Gene3D" id="3.40.640.10">
    <property type="entry name" value="Type I PLP-dependent aspartate aminotransferase-like (Major domain)"/>
    <property type="match status" value="1"/>
</dbReference>
<dbReference type="NCBIfam" id="TIGR02379">
    <property type="entry name" value="ECA_wecE"/>
    <property type="match status" value="1"/>
</dbReference>
<dbReference type="GO" id="GO:0030170">
    <property type="term" value="F:pyridoxal phosphate binding"/>
    <property type="evidence" value="ECO:0007669"/>
    <property type="project" value="TreeGrafter"/>
</dbReference>
<evidence type="ECO:0000313" key="4">
    <source>
        <dbReference type="EMBL" id="OGY21974.1"/>
    </source>
</evidence>
<evidence type="ECO:0000256" key="1">
    <source>
        <dbReference type="PIRSR" id="PIRSR000390-1"/>
    </source>
</evidence>
<dbReference type="Gene3D" id="3.90.1150.10">
    <property type="entry name" value="Aspartate Aminotransferase, domain 1"/>
    <property type="match status" value="1"/>
</dbReference>
<dbReference type="CDD" id="cd00616">
    <property type="entry name" value="AHBA_syn"/>
    <property type="match status" value="1"/>
</dbReference>
<dbReference type="STRING" id="1797593.A3A65_02930"/>
<dbReference type="Proteomes" id="UP000176723">
    <property type="component" value="Unassembled WGS sequence"/>
</dbReference>
<dbReference type="PANTHER" id="PTHR30244">
    <property type="entry name" value="TRANSAMINASE"/>
    <property type="match status" value="1"/>
</dbReference>
<dbReference type="InterPro" id="IPR015424">
    <property type="entry name" value="PyrdxlP-dep_Trfase"/>
</dbReference>
<name>A0A1G1W307_9BACT</name>
<organism evidence="4 5">
    <name type="scientific">Candidatus Chisholmbacteria bacterium RIFCSPLOWO2_01_FULL_49_14</name>
    <dbReference type="NCBI Taxonomy" id="1797593"/>
    <lineage>
        <taxon>Bacteria</taxon>
        <taxon>Candidatus Chisholmiibacteriota</taxon>
    </lineage>
</organism>
<evidence type="ECO:0000313" key="5">
    <source>
        <dbReference type="Proteomes" id="UP000176723"/>
    </source>
</evidence>
<dbReference type="EMBL" id="MHCL01000007">
    <property type="protein sequence ID" value="OGY21974.1"/>
    <property type="molecule type" value="Genomic_DNA"/>
</dbReference>